<name>A0A975GMD0_9BACT</name>
<reference evidence="2" key="1">
    <citation type="journal article" date="2021" name="Microb. Physiol.">
        <title>Proteogenomic Insights into the Physiology of Marine, Sulfate-Reducing, Filamentous Desulfonema limicola and Desulfonema magnum.</title>
        <authorList>
            <person name="Schnaars V."/>
            <person name="Wohlbrand L."/>
            <person name="Scheve S."/>
            <person name="Hinrichs C."/>
            <person name="Reinhardt R."/>
            <person name="Rabus R."/>
        </authorList>
    </citation>
    <scope>NUCLEOTIDE SEQUENCE</scope>
    <source>
        <strain evidence="2">4be13</strain>
    </source>
</reference>
<evidence type="ECO:0000313" key="3">
    <source>
        <dbReference type="Proteomes" id="UP000663722"/>
    </source>
</evidence>
<dbReference type="RefSeq" id="WP_207682130.1">
    <property type="nucleotide sequence ID" value="NZ_CP061800.1"/>
</dbReference>
<proteinExistence type="predicted"/>
<dbReference type="AlphaFoldDB" id="A0A975GMD0"/>
<keyword evidence="1" id="KW-0472">Membrane</keyword>
<keyword evidence="3" id="KW-1185">Reference proteome</keyword>
<gene>
    <name evidence="2" type="ORF">dnm_025590</name>
</gene>
<protein>
    <submittedName>
        <fullName evidence="2">Uncharacterized protein</fullName>
    </submittedName>
</protein>
<organism evidence="2 3">
    <name type="scientific">Desulfonema magnum</name>
    <dbReference type="NCBI Taxonomy" id="45655"/>
    <lineage>
        <taxon>Bacteria</taxon>
        <taxon>Pseudomonadati</taxon>
        <taxon>Thermodesulfobacteriota</taxon>
        <taxon>Desulfobacteria</taxon>
        <taxon>Desulfobacterales</taxon>
        <taxon>Desulfococcaceae</taxon>
        <taxon>Desulfonema</taxon>
    </lineage>
</organism>
<evidence type="ECO:0000313" key="2">
    <source>
        <dbReference type="EMBL" id="QTA86535.1"/>
    </source>
</evidence>
<feature type="transmembrane region" description="Helical" evidence="1">
    <location>
        <begin position="34"/>
        <end position="53"/>
    </location>
</feature>
<accession>A0A975GMD0</accession>
<keyword evidence="1" id="KW-0812">Transmembrane</keyword>
<dbReference type="EMBL" id="CP061800">
    <property type="protein sequence ID" value="QTA86535.1"/>
    <property type="molecule type" value="Genomic_DNA"/>
</dbReference>
<evidence type="ECO:0000256" key="1">
    <source>
        <dbReference type="SAM" id="Phobius"/>
    </source>
</evidence>
<keyword evidence="1" id="KW-1133">Transmembrane helix</keyword>
<dbReference type="Proteomes" id="UP000663722">
    <property type="component" value="Chromosome"/>
</dbReference>
<dbReference type="KEGG" id="dmm:dnm_025590"/>
<sequence length="63" mass="6999">MIDIIPYLIGRIAGSISGKAEDISRKYLGFSESLFYPPIVFLLSILILLVVILPKTIGMMEDL</sequence>